<evidence type="ECO:0000256" key="1">
    <source>
        <dbReference type="SAM" id="MobiDB-lite"/>
    </source>
</evidence>
<organism evidence="2 3">
    <name type="scientific">Mycena albidolilacea</name>
    <dbReference type="NCBI Taxonomy" id="1033008"/>
    <lineage>
        <taxon>Eukaryota</taxon>
        <taxon>Fungi</taxon>
        <taxon>Dikarya</taxon>
        <taxon>Basidiomycota</taxon>
        <taxon>Agaricomycotina</taxon>
        <taxon>Agaricomycetes</taxon>
        <taxon>Agaricomycetidae</taxon>
        <taxon>Agaricales</taxon>
        <taxon>Marasmiineae</taxon>
        <taxon>Mycenaceae</taxon>
        <taxon>Mycena</taxon>
    </lineage>
</organism>
<sequence length="116" mass="13023">MIKCLNKYGVSFETVRPSAEILKKMPLWHHPGEDRQKRQENNGKKAKCMRKNHAVMTIGDGLDLAQRLKNSKHAKLASCVCDECEDDREVQGCQNPHACATAAASRLGQILPKWIP</sequence>
<evidence type="ECO:0000313" key="2">
    <source>
        <dbReference type="EMBL" id="KAJ7314481.1"/>
    </source>
</evidence>
<accession>A0AAD6ZAX3</accession>
<dbReference type="Proteomes" id="UP001218218">
    <property type="component" value="Unassembled WGS sequence"/>
</dbReference>
<protein>
    <submittedName>
        <fullName evidence="2">Uncharacterized protein</fullName>
    </submittedName>
</protein>
<feature type="compositionally biased region" description="Basic and acidic residues" evidence="1">
    <location>
        <begin position="30"/>
        <end position="43"/>
    </location>
</feature>
<name>A0AAD6ZAX3_9AGAR</name>
<feature type="region of interest" description="Disordered" evidence="1">
    <location>
        <begin position="28"/>
        <end position="48"/>
    </location>
</feature>
<evidence type="ECO:0000313" key="3">
    <source>
        <dbReference type="Proteomes" id="UP001218218"/>
    </source>
</evidence>
<keyword evidence="3" id="KW-1185">Reference proteome</keyword>
<proteinExistence type="predicted"/>
<feature type="non-terminal residue" evidence="2">
    <location>
        <position position="116"/>
    </location>
</feature>
<gene>
    <name evidence="2" type="ORF">DFH08DRAFT_616261</name>
</gene>
<dbReference type="AlphaFoldDB" id="A0AAD6ZAX3"/>
<reference evidence="2" key="1">
    <citation type="submission" date="2023-03" db="EMBL/GenBank/DDBJ databases">
        <title>Massive genome expansion in bonnet fungi (Mycena s.s.) driven by repeated elements and novel gene families across ecological guilds.</title>
        <authorList>
            <consortium name="Lawrence Berkeley National Laboratory"/>
            <person name="Harder C.B."/>
            <person name="Miyauchi S."/>
            <person name="Viragh M."/>
            <person name="Kuo A."/>
            <person name="Thoen E."/>
            <person name="Andreopoulos B."/>
            <person name="Lu D."/>
            <person name="Skrede I."/>
            <person name="Drula E."/>
            <person name="Henrissat B."/>
            <person name="Morin E."/>
            <person name="Kohler A."/>
            <person name="Barry K."/>
            <person name="LaButti K."/>
            <person name="Morin E."/>
            <person name="Salamov A."/>
            <person name="Lipzen A."/>
            <person name="Mereny Z."/>
            <person name="Hegedus B."/>
            <person name="Baldrian P."/>
            <person name="Stursova M."/>
            <person name="Weitz H."/>
            <person name="Taylor A."/>
            <person name="Grigoriev I.V."/>
            <person name="Nagy L.G."/>
            <person name="Martin F."/>
            <person name="Kauserud H."/>
        </authorList>
    </citation>
    <scope>NUCLEOTIDE SEQUENCE</scope>
    <source>
        <strain evidence="2">CBHHK002</strain>
    </source>
</reference>
<dbReference type="EMBL" id="JARIHO010000067">
    <property type="protein sequence ID" value="KAJ7314481.1"/>
    <property type="molecule type" value="Genomic_DNA"/>
</dbReference>
<comment type="caution">
    <text evidence="2">The sequence shown here is derived from an EMBL/GenBank/DDBJ whole genome shotgun (WGS) entry which is preliminary data.</text>
</comment>